<comment type="similarity">
    <text evidence="1">Belongs to the leucine-binding protein family.</text>
</comment>
<comment type="caution">
    <text evidence="4">The sequence shown here is derived from an EMBL/GenBank/DDBJ whole genome shotgun (WGS) entry which is preliminary data.</text>
</comment>
<dbReference type="PANTHER" id="PTHR30483">
    <property type="entry name" value="LEUCINE-SPECIFIC-BINDING PROTEIN"/>
    <property type="match status" value="1"/>
</dbReference>
<dbReference type="Proteomes" id="UP000535589">
    <property type="component" value="Unassembled WGS sequence"/>
</dbReference>
<dbReference type="EMBL" id="JABAIK010000003">
    <property type="protein sequence ID" value="NLS12020.1"/>
    <property type="molecule type" value="Genomic_DNA"/>
</dbReference>
<protein>
    <submittedName>
        <fullName evidence="4">ABC transporter substrate-binding protein</fullName>
    </submittedName>
</protein>
<evidence type="ECO:0000259" key="3">
    <source>
        <dbReference type="Pfam" id="PF13458"/>
    </source>
</evidence>
<reference evidence="4 5" key="1">
    <citation type="submission" date="2020-04" db="EMBL/GenBank/DDBJ databases">
        <title>Vibrio sp. SM6, a novel species isolated from seawater.</title>
        <authorList>
            <person name="Wang X."/>
        </authorList>
    </citation>
    <scope>NUCLEOTIDE SEQUENCE [LARGE SCALE GENOMIC DNA]</scope>
    <source>
        <strain evidence="4 5">SM6</strain>
    </source>
</reference>
<dbReference type="InterPro" id="IPR028082">
    <property type="entry name" value="Peripla_BP_I"/>
</dbReference>
<evidence type="ECO:0000313" key="4">
    <source>
        <dbReference type="EMBL" id="NLS12020.1"/>
    </source>
</evidence>
<accession>A0A7X8TNJ9</accession>
<dbReference type="Gene3D" id="3.40.50.2300">
    <property type="match status" value="2"/>
</dbReference>
<dbReference type="PANTHER" id="PTHR30483:SF6">
    <property type="entry name" value="PERIPLASMIC BINDING PROTEIN OF ABC TRANSPORTER FOR NATURAL AMINO ACIDS"/>
    <property type="match status" value="1"/>
</dbReference>
<dbReference type="CDD" id="cd19979">
    <property type="entry name" value="PBP1_ABC_ligand_binding-like"/>
    <property type="match status" value="1"/>
</dbReference>
<keyword evidence="2" id="KW-0732">Signal</keyword>
<proteinExistence type="inferred from homology"/>
<keyword evidence="5" id="KW-1185">Reference proteome</keyword>
<evidence type="ECO:0000256" key="1">
    <source>
        <dbReference type="ARBA" id="ARBA00010062"/>
    </source>
</evidence>
<evidence type="ECO:0000313" key="5">
    <source>
        <dbReference type="Proteomes" id="UP000535589"/>
    </source>
</evidence>
<dbReference type="AlphaFoldDB" id="A0A7X8TNJ9"/>
<dbReference type="InterPro" id="IPR051010">
    <property type="entry name" value="BCAA_transport"/>
</dbReference>
<feature type="domain" description="Leucine-binding protein" evidence="3">
    <location>
        <begin position="30"/>
        <end position="225"/>
    </location>
</feature>
<dbReference type="InterPro" id="IPR028081">
    <property type="entry name" value="Leu-bd"/>
</dbReference>
<sequence length="398" mass="44331">MFCLTALPLPHVHAFSIYFDADRTSHLASALAIEQGFKVALAQNSNQLNGRPIQFVTLDHRGNVLRSKRNMDAFLADPDALIYVGGLHSPPLIKYREFINQQGILTLVPWAAGDPITRYPSPNNFVFRLSVDDSKVGKILFDYALSQGCKSPHLLLEETGWGKSNYKNMNLAAELRGQDRPKVTWFSWGINEVDARLIMKDLVNSQAQCILMVANAREGALLVNASVAIDSRLPLYSHWGITGGNFAKNVSYEIREKAQLRFIRSCFNFYSSPETPISRAVYHQAQQLFPQQFVDKNIAAPAGFVHGYDLGKIVVAASQSVIFTSDIVENRKRLKQALETFDAPVDGLIKRYQQPFSVFSVENRDAHEALGPDDLCMAFYDTNNAVKLLSSAKSGANN</sequence>
<evidence type="ECO:0000256" key="2">
    <source>
        <dbReference type="ARBA" id="ARBA00022729"/>
    </source>
</evidence>
<dbReference type="SUPFAM" id="SSF53822">
    <property type="entry name" value="Periplasmic binding protein-like I"/>
    <property type="match status" value="1"/>
</dbReference>
<gene>
    <name evidence="4" type="ORF">HGP28_03825</name>
</gene>
<dbReference type="Pfam" id="PF13458">
    <property type="entry name" value="Peripla_BP_6"/>
    <property type="match status" value="1"/>
</dbReference>
<organism evidence="4 5">
    <name type="scientific">Vibrio agarilyticus</name>
    <dbReference type="NCBI Taxonomy" id="2726741"/>
    <lineage>
        <taxon>Bacteria</taxon>
        <taxon>Pseudomonadati</taxon>
        <taxon>Pseudomonadota</taxon>
        <taxon>Gammaproteobacteria</taxon>
        <taxon>Vibrionales</taxon>
        <taxon>Vibrionaceae</taxon>
        <taxon>Vibrio</taxon>
    </lineage>
</organism>
<name>A0A7X8TNJ9_9VIBR</name>